<gene>
    <name evidence="9" type="ORF">ACG04R_18840</name>
</gene>
<dbReference type="Gene3D" id="2.170.130.10">
    <property type="entry name" value="TonB-dependent receptor, plug domain"/>
    <property type="match status" value="1"/>
</dbReference>
<evidence type="ECO:0000259" key="8">
    <source>
        <dbReference type="Pfam" id="PF07715"/>
    </source>
</evidence>
<dbReference type="Pfam" id="PF07715">
    <property type="entry name" value="Plug"/>
    <property type="match status" value="1"/>
</dbReference>
<dbReference type="RefSeq" id="WP_394414250.1">
    <property type="nucleotide sequence ID" value="NZ_JBIGIC010000009.1"/>
</dbReference>
<evidence type="ECO:0000313" key="9">
    <source>
        <dbReference type="EMBL" id="MFG6488750.1"/>
    </source>
</evidence>
<dbReference type="InterPro" id="IPR037066">
    <property type="entry name" value="Plug_dom_sf"/>
</dbReference>
<keyword evidence="6" id="KW-0732">Signal</keyword>
<keyword evidence="3 5" id="KW-0472">Membrane</keyword>
<dbReference type="InterPro" id="IPR000531">
    <property type="entry name" value="Beta-barrel_TonB"/>
</dbReference>
<dbReference type="SUPFAM" id="SSF56935">
    <property type="entry name" value="Porins"/>
    <property type="match status" value="1"/>
</dbReference>
<dbReference type="InterPro" id="IPR012910">
    <property type="entry name" value="Plug_dom"/>
</dbReference>
<dbReference type="Gene3D" id="2.40.170.20">
    <property type="entry name" value="TonB-dependent receptor, beta-barrel domain"/>
    <property type="match status" value="1"/>
</dbReference>
<dbReference type="Proteomes" id="UP001606134">
    <property type="component" value="Unassembled WGS sequence"/>
</dbReference>
<feature type="chain" id="PRO_5045341078" evidence="6">
    <location>
        <begin position="34"/>
        <end position="949"/>
    </location>
</feature>
<keyword evidence="5" id="KW-0798">TonB box</keyword>
<evidence type="ECO:0000256" key="2">
    <source>
        <dbReference type="ARBA" id="ARBA00009810"/>
    </source>
</evidence>
<evidence type="ECO:0000256" key="3">
    <source>
        <dbReference type="ARBA" id="ARBA00023136"/>
    </source>
</evidence>
<dbReference type="EMBL" id="JBIGIC010000009">
    <property type="protein sequence ID" value="MFG6488750.1"/>
    <property type="molecule type" value="Genomic_DNA"/>
</dbReference>
<dbReference type="CDD" id="cd01347">
    <property type="entry name" value="ligand_gated_channel"/>
    <property type="match status" value="1"/>
</dbReference>
<dbReference type="NCBIfam" id="TIGR01782">
    <property type="entry name" value="TonB-Xanth-Caul"/>
    <property type="match status" value="1"/>
</dbReference>
<evidence type="ECO:0000256" key="5">
    <source>
        <dbReference type="RuleBase" id="RU003357"/>
    </source>
</evidence>
<comment type="similarity">
    <text evidence="2 5">Belongs to the TonB-dependent receptor family.</text>
</comment>
<proteinExistence type="inferred from homology"/>
<name>A0ABW7HFQ6_9BURK</name>
<accession>A0ABW7HFQ6</accession>
<dbReference type="PANTHER" id="PTHR40980:SF3">
    <property type="entry name" value="TONB-DEPENDENT RECEPTOR-LIKE BETA-BARREL DOMAIN-CONTAINING PROTEIN"/>
    <property type="match status" value="1"/>
</dbReference>
<keyword evidence="10" id="KW-1185">Reference proteome</keyword>
<evidence type="ECO:0000259" key="7">
    <source>
        <dbReference type="Pfam" id="PF00593"/>
    </source>
</evidence>
<organism evidence="9 10">
    <name type="scientific">Pelomonas candidula</name>
    <dbReference type="NCBI Taxonomy" id="3299025"/>
    <lineage>
        <taxon>Bacteria</taxon>
        <taxon>Pseudomonadati</taxon>
        <taxon>Pseudomonadota</taxon>
        <taxon>Betaproteobacteria</taxon>
        <taxon>Burkholderiales</taxon>
        <taxon>Sphaerotilaceae</taxon>
        <taxon>Roseateles</taxon>
    </lineage>
</organism>
<feature type="signal peptide" evidence="6">
    <location>
        <begin position="1"/>
        <end position="33"/>
    </location>
</feature>
<dbReference type="PANTHER" id="PTHR40980">
    <property type="entry name" value="PLUG DOMAIN-CONTAINING PROTEIN"/>
    <property type="match status" value="1"/>
</dbReference>
<comment type="subcellular location">
    <subcellularLocation>
        <location evidence="1 5">Cell outer membrane</location>
    </subcellularLocation>
</comment>
<evidence type="ECO:0000313" key="10">
    <source>
        <dbReference type="Proteomes" id="UP001606134"/>
    </source>
</evidence>
<evidence type="ECO:0000256" key="4">
    <source>
        <dbReference type="ARBA" id="ARBA00023237"/>
    </source>
</evidence>
<dbReference type="Pfam" id="PF00593">
    <property type="entry name" value="TonB_dep_Rec_b-barrel"/>
    <property type="match status" value="1"/>
</dbReference>
<comment type="caution">
    <text evidence="9">The sequence shown here is derived from an EMBL/GenBank/DDBJ whole genome shotgun (WGS) entry which is preliminary data.</text>
</comment>
<feature type="domain" description="TonB-dependent receptor plug" evidence="8">
    <location>
        <begin position="73"/>
        <end position="176"/>
    </location>
</feature>
<feature type="domain" description="TonB-dependent receptor-like beta-barrel" evidence="7">
    <location>
        <begin position="461"/>
        <end position="914"/>
    </location>
</feature>
<keyword evidence="9" id="KW-0675">Receptor</keyword>
<evidence type="ECO:0000256" key="1">
    <source>
        <dbReference type="ARBA" id="ARBA00004442"/>
    </source>
</evidence>
<protein>
    <submittedName>
        <fullName evidence="9">TonB-dependent receptor</fullName>
    </submittedName>
</protein>
<dbReference type="InterPro" id="IPR010104">
    <property type="entry name" value="TonB_rcpt_bac"/>
</dbReference>
<dbReference type="InterPro" id="IPR036942">
    <property type="entry name" value="Beta-barrel_TonB_sf"/>
</dbReference>
<sequence>MSPRLQPRFALHPLTVAGLVAVAALAAANPALAQEAAKPGAPADAKAADADQLERVEVVGTRASLQRSLTLKRNAAGVQDSISAIELGRFPDDNVADSLSHITGVAISRTAGGEGQKVSIRGLGPEYTITTFNGRILGTDGAGRDFAFDVLPSDVISGADVVKSTQASLTEGSIGGLVNLRSASPFDQKGQHGLVRAEADRNQMTHLNGSKLSAAYSNTFDDKWGVLLGVVYADRKERTDTAGNDGGWTRNAVPSDASAFWPWGNAWGGAIDPNGNGVLDKNEEGLIGPGQFRFGSIMEQKKRLALSAKVEFRPSDTLKVVADGIKTRLDSPQVGYQQSFYPLFSPGRWSNMVVTNGVVTDLTLDNTGPDLRLNPELLNKTEHRVVDTALYGVNVEWKARPDLKVTGDLYESTSKRHSGGQDSYVVLRMNQPNVTRIQLTGSQVPDVKTTFADGRDLQSGLAQGLFTGKDFNTHYFELSGDNVDDRITGATVGAAWTVDRFNLDTLSFGISQTNRKKSRDLIDNDFNGGSGYYSGANAINVGALGGNVLDQTLNLPNFMSGVSGNFPRSFIGFDIPGYLNALQAYNGKARPDGGTYDYSKAAPAWDPLQSYRVTEKTTAAYVQADMSGEQWNADFGVRFVSTKTTAQAWEAKIASLITNGPFNYTANYAAPTTIQQDGDYKFALPSANFTWHLSSDLQLRLGAAKTMARPSVDKLAPTSTTQSVSWGDFTEVYGGNARLKPYSARQGDVSLEWYYAKNSAFNVAIFQKNIKNQITTSYETGVDIGVPGHLFNVIRPINGDKARVRGVEVGLQHLWDNGFGVRAQYTRNQSRSWVGGEERPLEGIAPATSSLGVLYEKGPWSLSATADHTDEFVTAVNVIGAGFNERAKAMTWLTAQAAYAINDHLRITLEGRNLTDATQEYTLGNGNIALPNGYNRFGRAFTIGASLKF</sequence>
<keyword evidence="4" id="KW-0998">Cell outer membrane</keyword>
<evidence type="ECO:0000256" key="6">
    <source>
        <dbReference type="SAM" id="SignalP"/>
    </source>
</evidence>
<reference evidence="9 10" key="1">
    <citation type="submission" date="2024-08" db="EMBL/GenBank/DDBJ databases">
        <authorList>
            <person name="Lu H."/>
        </authorList>
    </citation>
    <scope>NUCLEOTIDE SEQUENCE [LARGE SCALE GENOMIC DNA]</scope>
    <source>
        <strain evidence="9 10">BYS78W</strain>
    </source>
</reference>